<evidence type="ECO:0000313" key="9">
    <source>
        <dbReference type="Proteomes" id="UP001491310"/>
    </source>
</evidence>
<evidence type="ECO:0000256" key="3">
    <source>
        <dbReference type="ARBA" id="ARBA00022679"/>
    </source>
</evidence>
<organism evidence="8 9">
    <name type="scientific">Coccomyxa subellipsoidea</name>
    <dbReference type="NCBI Taxonomy" id="248742"/>
    <lineage>
        <taxon>Eukaryota</taxon>
        <taxon>Viridiplantae</taxon>
        <taxon>Chlorophyta</taxon>
        <taxon>core chlorophytes</taxon>
        <taxon>Trebouxiophyceae</taxon>
        <taxon>Trebouxiophyceae incertae sedis</taxon>
        <taxon>Coccomyxaceae</taxon>
        <taxon>Coccomyxa</taxon>
    </lineage>
</organism>
<evidence type="ECO:0000256" key="6">
    <source>
        <dbReference type="SAM" id="MobiDB-lite"/>
    </source>
</evidence>
<dbReference type="EC" id="2.3.2.27" evidence="2"/>
<proteinExistence type="predicted"/>
<name>A0ABR2YQT1_9CHLO</name>
<feature type="domain" description="U-box" evidence="7">
    <location>
        <begin position="49"/>
        <end position="122"/>
    </location>
</feature>
<gene>
    <name evidence="8" type="ORF">WJX75_008715</name>
</gene>
<keyword evidence="5" id="KW-0833">Ubl conjugation pathway</keyword>
<evidence type="ECO:0000259" key="7">
    <source>
        <dbReference type="PROSITE" id="PS51698"/>
    </source>
</evidence>
<dbReference type="SUPFAM" id="SSF57850">
    <property type="entry name" value="RING/U-box"/>
    <property type="match status" value="1"/>
</dbReference>
<comment type="caution">
    <text evidence="8">The sequence shown here is derived from an EMBL/GenBank/DDBJ whole genome shotgun (WGS) entry which is preliminary data.</text>
</comment>
<reference evidence="8 9" key="1">
    <citation type="journal article" date="2024" name="Nat. Commun.">
        <title>Phylogenomics reveals the evolutionary origins of lichenization in chlorophyte algae.</title>
        <authorList>
            <person name="Puginier C."/>
            <person name="Libourel C."/>
            <person name="Otte J."/>
            <person name="Skaloud P."/>
            <person name="Haon M."/>
            <person name="Grisel S."/>
            <person name="Petersen M."/>
            <person name="Berrin J.G."/>
            <person name="Delaux P.M."/>
            <person name="Dal Grande F."/>
            <person name="Keller J."/>
        </authorList>
    </citation>
    <scope>NUCLEOTIDE SEQUENCE [LARGE SCALE GENOMIC DNA]</scope>
    <source>
        <strain evidence="8 9">SAG 216-7</strain>
    </source>
</reference>
<dbReference type="EMBL" id="JALJOT010000007">
    <property type="protein sequence ID" value="KAK9909208.1"/>
    <property type="molecule type" value="Genomic_DNA"/>
</dbReference>
<dbReference type="Gene3D" id="3.30.40.10">
    <property type="entry name" value="Zinc/RING finger domain, C3HC4 (zinc finger)"/>
    <property type="match status" value="1"/>
</dbReference>
<dbReference type="CDD" id="cd16655">
    <property type="entry name" value="RING-Ubox_WDSUB1-like"/>
    <property type="match status" value="1"/>
</dbReference>
<keyword evidence="4" id="KW-0677">Repeat</keyword>
<evidence type="ECO:0000313" key="8">
    <source>
        <dbReference type="EMBL" id="KAK9909208.1"/>
    </source>
</evidence>
<evidence type="ECO:0000256" key="5">
    <source>
        <dbReference type="ARBA" id="ARBA00022786"/>
    </source>
</evidence>
<dbReference type="PANTHER" id="PTHR46803:SF2">
    <property type="entry name" value="E3 UBIQUITIN-PROTEIN LIGASE CHIP"/>
    <property type="match status" value="1"/>
</dbReference>
<dbReference type="Proteomes" id="UP001491310">
    <property type="component" value="Unassembled WGS sequence"/>
</dbReference>
<feature type="region of interest" description="Disordered" evidence="6">
    <location>
        <begin position="1"/>
        <end position="42"/>
    </location>
</feature>
<dbReference type="PANTHER" id="PTHR46803">
    <property type="entry name" value="E3 UBIQUITIN-PROTEIN LIGASE CHIP"/>
    <property type="match status" value="1"/>
</dbReference>
<comment type="catalytic activity">
    <reaction evidence="1">
        <text>S-ubiquitinyl-[E2 ubiquitin-conjugating enzyme]-L-cysteine + [acceptor protein]-L-lysine = [E2 ubiquitin-conjugating enzyme]-L-cysteine + N(6)-ubiquitinyl-[acceptor protein]-L-lysine.</text>
        <dbReference type="EC" id="2.3.2.27"/>
    </reaction>
</comment>
<keyword evidence="9" id="KW-1185">Reference proteome</keyword>
<dbReference type="SMART" id="SM00504">
    <property type="entry name" value="Ubox"/>
    <property type="match status" value="1"/>
</dbReference>
<evidence type="ECO:0000256" key="1">
    <source>
        <dbReference type="ARBA" id="ARBA00000900"/>
    </source>
</evidence>
<dbReference type="Pfam" id="PF04564">
    <property type="entry name" value="U-box"/>
    <property type="match status" value="1"/>
</dbReference>
<keyword evidence="3" id="KW-0808">Transferase</keyword>
<evidence type="ECO:0000256" key="4">
    <source>
        <dbReference type="ARBA" id="ARBA00022737"/>
    </source>
</evidence>
<dbReference type="InterPro" id="IPR013083">
    <property type="entry name" value="Znf_RING/FYVE/PHD"/>
</dbReference>
<dbReference type="InterPro" id="IPR003613">
    <property type="entry name" value="Ubox_domain"/>
</dbReference>
<evidence type="ECO:0000256" key="2">
    <source>
        <dbReference type="ARBA" id="ARBA00012483"/>
    </source>
</evidence>
<protein>
    <recommendedName>
        <fullName evidence="2">RING-type E3 ubiquitin transferase</fullName>
        <ecNumber evidence="2">2.3.2.27</ecNumber>
    </recommendedName>
</protein>
<accession>A0ABR2YQT1</accession>
<dbReference type="PROSITE" id="PS51698">
    <property type="entry name" value="U_BOX"/>
    <property type="match status" value="1"/>
</dbReference>
<sequence length="388" mass="42488">MSDIDASSLISSPLGQHLPQDRTSSFSFHPKEDASLPRNSSSLSDALLETPTDLICPITLQVFKDPVLTSSGQVYERHAITSHVEKNHNDPVTRLPLRLDQLTPVYVLRVRAAEYRESAAAACIEAACSAECVNPVQYVRRAVEIADGLTIPGLSPECVQYVKTHPSNACDVQVMEVFAQGLVSAGWKVKAAAVYGTLLTQAGLDKAQQCDHLRACLACWTQLPWEVDDTAMRQLEEFVEGQIVLRWSQIIDLVEASFGSTTAVALCEHLLFPGNSGVARKAAALEARLREVTLKYVQLQLRSLGDAQEALDRRLTAVEAASQDTSDARENPGRDRRFFVRRPHWMNRRAFASAALTVATVAGAGSHPVLKLLSMFPLLYLIPSNGDN</sequence>